<dbReference type="HOGENOM" id="CLU_183846_0_0_11"/>
<dbReference type="EMBL" id="CP002995">
    <property type="protein sequence ID" value="AEM88770.1"/>
    <property type="molecule type" value="Genomic_DNA"/>
</dbReference>
<evidence type="ECO:0000313" key="1">
    <source>
        <dbReference type="EMBL" id="AEM88770.1"/>
    </source>
</evidence>
<dbReference type="InterPro" id="IPR045775">
    <property type="entry name" value="DUF6207"/>
</dbReference>
<accession>G2PHC4</accession>
<dbReference type="RefSeq" id="WP_014043705.1">
    <property type="nucleotide sequence ID" value="NC_015951.1"/>
</dbReference>
<dbReference type="AlphaFoldDB" id="G2PHC4"/>
<dbReference type="Proteomes" id="UP000008703">
    <property type="component" value="Plasmid pSTRVI01"/>
</dbReference>
<organism evidence="1 2">
    <name type="scientific">Streptomyces violaceusniger (strain Tu 4113)</name>
    <dbReference type="NCBI Taxonomy" id="653045"/>
    <lineage>
        <taxon>Bacteria</taxon>
        <taxon>Bacillati</taxon>
        <taxon>Actinomycetota</taxon>
        <taxon>Actinomycetes</taxon>
        <taxon>Kitasatosporales</taxon>
        <taxon>Streptomycetaceae</taxon>
        <taxon>Streptomyces</taxon>
        <taxon>Streptomyces violaceusniger group</taxon>
    </lineage>
</organism>
<name>G2PHC4_STRV4</name>
<protein>
    <submittedName>
        <fullName evidence="1">Uncharacterized protein</fullName>
    </submittedName>
</protein>
<gene>
    <name evidence="1" type="ORF">Strvi_9523</name>
</gene>
<reference evidence="1" key="1">
    <citation type="submission" date="2011-08" db="EMBL/GenBank/DDBJ databases">
        <title>Complete sequence of plasmid 1 of Streptomyces violaceusniger Tu 4113.</title>
        <authorList>
            <consortium name="US DOE Joint Genome Institute"/>
            <person name="Lucas S."/>
            <person name="Han J."/>
            <person name="Lapidus A."/>
            <person name="Cheng J.-F."/>
            <person name="Goodwin L."/>
            <person name="Pitluck S."/>
            <person name="Peters L."/>
            <person name="Ivanova N."/>
            <person name="Daligault H."/>
            <person name="Detter J.C."/>
            <person name="Han C."/>
            <person name="Tapia R."/>
            <person name="Land M."/>
            <person name="Hauser L."/>
            <person name="Kyrpides N."/>
            <person name="Ivanova N."/>
            <person name="Pagani I."/>
            <person name="Hagen A."/>
            <person name="Katz L."/>
            <person name="Fiedler H.-P."/>
            <person name="Keasling J."/>
            <person name="Fortman J."/>
            <person name="Woyke T."/>
        </authorList>
    </citation>
    <scope>NUCLEOTIDE SEQUENCE [LARGE SCALE GENOMIC DNA]</scope>
    <source>
        <strain evidence="1">Tu 4113</strain>
        <plasmid evidence="1">pSTRVI01</plasmid>
    </source>
</reference>
<keyword evidence="1" id="KW-0614">Plasmid</keyword>
<geneLocation type="plasmid" evidence="1 2">
    <name>pSTRVI01</name>
</geneLocation>
<dbReference type="KEGG" id="svl:Strvi_9523"/>
<sequence length="67" mass="7369">MERIDEVHVCEPGLVVLDITARDEETAVAVMARLDELWATSGVRPVRRVAGEPGVQARLYADIRLPG</sequence>
<evidence type="ECO:0000313" key="2">
    <source>
        <dbReference type="Proteomes" id="UP000008703"/>
    </source>
</evidence>
<keyword evidence="2" id="KW-1185">Reference proteome</keyword>
<dbReference type="Pfam" id="PF19711">
    <property type="entry name" value="DUF6207"/>
    <property type="match status" value="1"/>
</dbReference>
<proteinExistence type="predicted"/>